<dbReference type="PATRIC" id="fig|1300341.3.peg.945"/>
<dbReference type="OrthoDB" id="1092431at2"/>
<dbReference type="RefSeq" id="WP_054560624.1">
    <property type="nucleotide sequence ID" value="NZ_LDJX01000013.1"/>
</dbReference>
<comment type="caution">
    <text evidence="2">The sequence shown here is derived from an EMBL/GenBank/DDBJ whole genome shotgun (WGS) entry which is preliminary data.</text>
</comment>
<dbReference type="AlphaFoldDB" id="A0A0P7AV25"/>
<dbReference type="InterPro" id="IPR018490">
    <property type="entry name" value="cNMP-bd_dom_sf"/>
</dbReference>
<keyword evidence="3" id="KW-1185">Reference proteome</keyword>
<evidence type="ECO:0000259" key="1">
    <source>
        <dbReference type="Pfam" id="PF00027"/>
    </source>
</evidence>
<protein>
    <submittedName>
        <fullName evidence="2">cAMP-binding protein</fullName>
    </submittedName>
</protein>
<accession>A0A0P7AV25</accession>
<reference evidence="2 3" key="1">
    <citation type="submission" date="2015-09" db="EMBL/GenBank/DDBJ databases">
        <title>Genome sequence of the marine flavobacterium Croceitalea dokdonensis DOKDO 023 that contains proton- and sodium-pumping rhodopsins.</title>
        <authorList>
            <person name="Kwon S.-K."/>
            <person name="Lee H.K."/>
            <person name="Kwak M.-J."/>
            <person name="Kim J.F."/>
        </authorList>
    </citation>
    <scope>NUCLEOTIDE SEQUENCE [LARGE SCALE GENOMIC DNA]</scope>
    <source>
        <strain evidence="2 3">DOKDO 023</strain>
    </source>
</reference>
<evidence type="ECO:0000313" key="2">
    <source>
        <dbReference type="EMBL" id="KPM30219.1"/>
    </source>
</evidence>
<dbReference type="STRING" id="1300341.I595_3696"/>
<gene>
    <name evidence="2" type="ORF">I595_3696</name>
</gene>
<dbReference type="SUPFAM" id="SSF51206">
    <property type="entry name" value="cAMP-binding domain-like"/>
    <property type="match status" value="1"/>
</dbReference>
<dbReference type="Pfam" id="PF00027">
    <property type="entry name" value="cNMP_binding"/>
    <property type="match status" value="1"/>
</dbReference>
<dbReference type="Gene3D" id="2.60.120.10">
    <property type="entry name" value="Jelly Rolls"/>
    <property type="match status" value="1"/>
</dbReference>
<dbReference type="InterPro" id="IPR000595">
    <property type="entry name" value="cNMP-bd_dom"/>
</dbReference>
<dbReference type="EMBL" id="LDJX01000013">
    <property type="protein sequence ID" value="KPM30219.1"/>
    <property type="molecule type" value="Genomic_DNA"/>
</dbReference>
<name>A0A0P7AV25_9FLAO</name>
<evidence type="ECO:0000313" key="3">
    <source>
        <dbReference type="Proteomes" id="UP000050280"/>
    </source>
</evidence>
<sequence>MHQELFNYILKYSNQKLSNEQKTLIEEIWYPKKLKKKQFLLQEGEICRFASFINKGAIRQYIVDDSGKENIVQLAIENWWITDRESLFNQIPSKYYIDAWEQTEVLLLKYKNLEKFQTIPAVKEMFWKMNQNNHIASQNRLIDSVNHSAKENYTKLLKTNPDFIQRFPQHIIASYLGITKETLSRVRHQLVK</sequence>
<proteinExistence type="predicted"/>
<feature type="domain" description="Cyclic nucleotide-binding" evidence="1">
    <location>
        <begin position="32"/>
        <end position="116"/>
    </location>
</feature>
<dbReference type="Proteomes" id="UP000050280">
    <property type="component" value="Unassembled WGS sequence"/>
</dbReference>
<dbReference type="InterPro" id="IPR014710">
    <property type="entry name" value="RmlC-like_jellyroll"/>
</dbReference>
<organism evidence="2 3">
    <name type="scientific">Croceitalea dokdonensis DOKDO 023</name>
    <dbReference type="NCBI Taxonomy" id="1300341"/>
    <lineage>
        <taxon>Bacteria</taxon>
        <taxon>Pseudomonadati</taxon>
        <taxon>Bacteroidota</taxon>
        <taxon>Flavobacteriia</taxon>
        <taxon>Flavobacteriales</taxon>
        <taxon>Flavobacteriaceae</taxon>
        <taxon>Croceitalea</taxon>
    </lineage>
</organism>